<evidence type="ECO:0000313" key="6">
    <source>
        <dbReference type="EMBL" id="CAK9257981.1"/>
    </source>
</evidence>
<keyword evidence="1 5" id="KW-0812">Transmembrane</keyword>
<dbReference type="Gene3D" id="1.20.1560.10">
    <property type="entry name" value="ABC transporter type 1, transmembrane domain"/>
    <property type="match status" value="1"/>
</dbReference>
<organism evidence="6 7">
    <name type="scientific">Sphagnum jensenii</name>
    <dbReference type="NCBI Taxonomy" id="128206"/>
    <lineage>
        <taxon>Eukaryota</taxon>
        <taxon>Viridiplantae</taxon>
        <taxon>Streptophyta</taxon>
        <taxon>Embryophyta</taxon>
        <taxon>Bryophyta</taxon>
        <taxon>Sphagnophytina</taxon>
        <taxon>Sphagnopsida</taxon>
        <taxon>Sphagnales</taxon>
        <taxon>Sphagnaceae</taxon>
        <taxon>Sphagnum</taxon>
    </lineage>
</organism>
<dbReference type="Proteomes" id="UP001497444">
    <property type="component" value="Chromosome 11"/>
</dbReference>
<keyword evidence="3 5" id="KW-0472">Membrane</keyword>
<name>A0ABP0VW05_9BRYO</name>
<accession>A0ABP0VW05</accession>
<evidence type="ECO:0000256" key="4">
    <source>
        <dbReference type="SAM" id="MobiDB-lite"/>
    </source>
</evidence>
<evidence type="ECO:0000313" key="7">
    <source>
        <dbReference type="Proteomes" id="UP001497444"/>
    </source>
</evidence>
<keyword evidence="7" id="KW-1185">Reference proteome</keyword>
<evidence type="ECO:0000256" key="3">
    <source>
        <dbReference type="ARBA" id="ARBA00023136"/>
    </source>
</evidence>
<protein>
    <submittedName>
        <fullName evidence="6">Uncharacterized protein</fullName>
    </submittedName>
</protein>
<dbReference type="EMBL" id="OZ020106">
    <property type="protein sequence ID" value="CAK9257981.1"/>
    <property type="molecule type" value="Genomic_DNA"/>
</dbReference>
<proteinExistence type="predicted"/>
<evidence type="ECO:0000256" key="1">
    <source>
        <dbReference type="ARBA" id="ARBA00022692"/>
    </source>
</evidence>
<sequence length="346" mass="38270">MKLGRGESEESRNSQGEENFLQDQLRAATQSVQNMQRLHEQSKEVSSHLEAFLSAKEKIISELCFELNAIENALLSEHEQHLLESKRLNSLINEKGELNELPTAKQVEDLQKQVKILQVQLSERRMTAAAAEEKIILVILHVLNITETGSILLFSQVEDLNVTPFKCQQAMASSPHEAKRVKEDNKSKPGVENGDAGEKRIQHSSTCGGSNCSQTSSSELHLATLQDMVQDVGLQSLRISTTPKVSPPQSVILSGITTTRPGKKKRVQYHKLFSFADRIDCMLMVAGTLGALAHGISVPVFFIFFSRLINDLGHSFGDVKRQTKEVSNVSDFDLLALLFTSSSSVS</sequence>
<evidence type="ECO:0000256" key="5">
    <source>
        <dbReference type="SAM" id="Phobius"/>
    </source>
</evidence>
<feature type="compositionally biased region" description="Polar residues" evidence="4">
    <location>
        <begin position="203"/>
        <end position="212"/>
    </location>
</feature>
<keyword evidence="2 5" id="KW-1133">Transmembrane helix</keyword>
<feature type="compositionally biased region" description="Basic and acidic residues" evidence="4">
    <location>
        <begin position="176"/>
        <end position="189"/>
    </location>
</feature>
<feature type="transmembrane region" description="Helical" evidence="5">
    <location>
        <begin position="282"/>
        <end position="305"/>
    </location>
</feature>
<gene>
    <name evidence="6" type="ORF">CSSPJE1EN1_LOCUS3459</name>
</gene>
<feature type="region of interest" description="Disordered" evidence="4">
    <location>
        <begin position="171"/>
        <end position="212"/>
    </location>
</feature>
<evidence type="ECO:0000256" key="2">
    <source>
        <dbReference type="ARBA" id="ARBA00022989"/>
    </source>
</evidence>
<dbReference type="InterPro" id="IPR036640">
    <property type="entry name" value="ABC1_TM_sf"/>
</dbReference>
<reference evidence="6" key="1">
    <citation type="submission" date="2024-02" db="EMBL/GenBank/DDBJ databases">
        <authorList>
            <consortium name="ELIXIR-Norway"/>
            <consortium name="Elixir Norway"/>
        </authorList>
    </citation>
    <scope>NUCLEOTIDE SEQUENCE</scope>
</reference>